<dbReference type="PRINTS" id="PR00111">
    <property type="entry name" value="ABHYDROLASE"/>
</dbReference>
<dbReference type="PRINTS" id="PR00412">
    <property type="entry name" value="EPOXHYDRLASE"/>
</dbReference>
<evidence type="ECO:0000313" key="2">
    <source>
        <dbReference type="EMBL" id="MDQ1110017.1"/>
    </source>
</evidence>
<evidence type="ECO:0000259" key="1">
    <source>
        <dbReference type="Pfam" id="PF00561"/>
    </source>
</evidence>
<dbReference type="PANTHER" id="PTHR43433:SF4">
    <property type="entry name" value="NON-HEME CHLOROPEROXIDASE-RELATED"/>
    <property type="match status" value="1"/>
</dbReference>
<accession>A0AAP5AL80</accession>
<dbReference type="SUPFAM" id="SSF53474">
    <property type="entry name" value="alpha/beta-Hydrolases"/>
    <property type="match status" value="1"/>
</dbReference>
<dbReference type="Proteomes" id="UP001226084">
    <property type="component" value="Unassembled WGS sequence"/>
</dbReference>
<dbReference type="InterPro" id="IPR000073">
    <property type="entry name" value="AB_hydrolase_1"/>
</dbReference>
<evidence type="ECO:0000313" key="3">
    <source>
        <dbReference type="Proteomes" id="UP001226084"/>
    </source>
</evidence>
<dbReference type="PANTHER" id="PTHR43433">
    <property type="entry name" value="HYDROLASE, ALPHA/BETA FOLD FAMILY PROTEIN"/>
    <property type="match status" value="1"/>
</dbReference>
<dbReference type="GO" id="GO:0016691">
    <property type="term" value="F:chloride peroxidase activity"/>
    <property type="evidence" value="ECO:0007669"/>
    <property type="project" value="UniProtKB-EC"/>
</dbReference>
<dbReference type="Gene3D" id="3.40.50.1820">
    <property type="entry name" value="alpha/beta hydrolase"/>
    <property type="match status" value="1"/>
</dbReference>
<keyword evidence="2" id="KW-0560">Oxidoreductase</keyword>
<dbReference type="InterPro" id="IPR029058">
    <property type="entry name" value="AB_hydrolase_fold"/>
</dbReference>
<dbReference type="EMBL" id="JAUTAS010000001">
    <property type="protein sequence ID" value="MDQ1110017.1"/>
    <property type="molecule type" value="Genomic_DNA"/>
</dbReference>
<dbReference type="AlphaFoldDB" id="A0AAP5AL80"/>
<dbReference type="InterPro" id="IPR000639">
    <property type="entry name" value="Epox_hydrolase-like"/>
</dbReference>
<sequence>MNDVLAKHKRVNLHVEDTGGDGRPVVLVHDWPLTLDQWKLQVPSLRSAGYRVISYDRRGFGRSEKPSEGYSYDETAADLAALIVDMQLTNVSLVGFGMGAAEAVRAEVLLGGEVIRHLLLVSTLTPYMLRSDANPNGWLHSSEYVRMLQALHDDRGAFFTELMKAHHSVNGELKISLDQLEDLVRMCQTSDQTAAMRCLESVCRTDHRSELAAVGARVTILHGTEDAFAPVHNAAYGTRWAMHNGLNVDMKGAPHGVNISNANEFTEALLRLLPT</sequence>
<reference evidence="2" key="1">
    <citation type="submission" date="2023-07" db="EMBL/GenBank/DDBJ databases">
        <title>Functional and genomic diversity of the sorghum phyllosphere microbiome.</title>
        <authorList>
            <person name="Shade A."/>
        </authorList>
    </citation>
    <scope>NUCLEOTIDE SEQUENCE</scope>
    <source>
        <strain evidence="2">SORGH_AS_0457</strain>
    </source>
</reference>
<protein>
    <submittedName>
        <fullName evidence="2">Non-heme chloroperoxidase</fullName>
        <ecNumber evidence="2">1.11.1.10</ecNumber>
    </submittedName>
</protein>
<organism evidence="2 3">
    <name type="scientific">Stenotrophomonas rhizophila</name>
    <dbReference type="NCBI Taxonomy" id="216778"/>
    <lineage>
        <taxon>Bacteria</taxon>
        <taxon>Pseudomonadati</taxon>
        <taxon>Pseudomonadota</taxon>
        <taxon>Gammaproteobacteria</taxon>
        <taxon>Lysobacterales</taxon>
        <taxon>Lysobacteraceae</taxon>
        <taxon>Stenotrophomonas</taxon>
    </lineage>
</organism>
<dbReference type="EC" id="1.11.1.10" evidence="2"/>
<comment type="caution">
    <text evidence="2">The sequence shown here is derived from an EMBL/GenBank/DDBJ whole genome shotgun (WGS) entry which is preliminary data.</text>
</comment>
<proteinExistence type="predicted"/>
<name>A0AAP5AL80_9GAMM</name>
<gene>
    <name evidence="2" type="ORF">QE424_003176</name>
</gene>
<keyword evidence="2" id="KW-0575">Peroxidase</keyword>
<feature type="domain" description="AB hydrolase-1" evidence="1">
    <location>
        <begin position="24"/>
        <end position="258"/>
    </location>
</feature>
<dbReference type="InterPro" id="IPR050471">
    <property type="entry name" value="AB_hydrolase"/>
</dbReference>
<dbReference type="Pfam" id="PF00561">
    <property type="entry name" value="Abhydrolase_1"/>
    <property type="match status" value="1"/>
</dbReference>
<dbReference type="RefSeq" id="WP_307107532.1">
    <property type="nucleotide sequence ID" value="NZ_JAUTAS010000001.1"/>
</dbReference>